<accession>A0ABQ1EWX0</accession>
<proteinExistence type="predicted"/>
<evidence type="ECO:0000313" key="2">
    <source>
        <dbReference type="Proteomes" id="UP000628109"/>
    </source>
</evidence>
<reference evidence="2" key="1">
    <citation type="journal article" date="2019" name="Int. J. Syst. Evol. Microbiol.">
        <title>The Global Catalogue of Microorganisms (GCM) 10K type strain sequencing project: providing services to taxonomists for standard genome sequencing and annotation.</title>
        <authorList>
            <consortium name="The Broad Institute Genomics Platform"/>
            <consortium name="The Broad Institute Genome Sequencing Center for Infectious Disease"/>
            <person name="Wu L."/>
            <person name="Ma J."/>
        </authorList>
    </citation>
    <scope>NUCLEOTIDE SEQUENCE [LARGE SCALE GENOMIC DNA]</scope>
    <source>
        <strain evidence="2">CCM 7327</strain>
    </source>
</reference>
<sequence>MRLAPYSKQLRDAETNEFLGILDIAFQIRPEDKGGLSCTWVEHYGEKSHATLSVAARAYRDSLPSKKIGNTAYFAMGTAGQVRSKSAEYGKQIRIVHAPDGPNTGHVELHQFSDEDRRLLDALAREVFTEHIAVTELDMRP</sequence>
<dbReference type="EMBL" id="BMDU01000003">
    <property type="protein sequence ID" value="GFZ89578.1"/>
    <property type="molecule type" value="Genomic_DNA"/>
</dbReference>
<protein>
    <submittedName>
        <fullName evidence="1">Uncharacterized protein</fullName>
    </submittedName>
</protein>
<dbReference type="Proteomes" id="UP000628109">
    <property type="component" value="Unassembled WGS sequence"/>
</dbReference>
<organism evidence="1 2">
    <name type="scientific">Sphingobium fuliginis (strain ATCC 27551)</name>
    <dbReference type="NCBI Taxonomy" id="336203"/>
    <lineage>
        <taxon>Bacteria</taxon>
        <taxon>Pseudomonadati</taxon>
        <taxon>Pseudomonadota</taxon>
        <taxon>Alphaproteobacteria</taxon>
        <taxon>Sphingomonadales</taxon>
        <taxon>Sphingomonadaceae</taxon>
        <taxon>Sphingobium</taxon>
    </lineage>
</organism>
<evidence type="ECO:0000313" key="1">
    <source>
        <dbReference type="EMBL" id="GFZ89578.1"/>
    </source>
</evidence>
<gene>
    <name evidence="1" type="ORF">GCM10019071_19420</name>
</gene>
<comment type="caution">
    <text evidence="1">The sequence shown here is derived from an EMBL/GenBank/DDBJ whole genome shotgun (WGS) entry which is preliminary data.</text>
</comment>
<keyword evidence="2" id="KW-1185">Reference proteome</keyword>
<name>A0ABQ1EWX0_SPHSA</name>